<dbReference type="Pfam" id="PF25989">
    <property type="entry name" value="YknX_C"/>
    <property type="match status" value="1"/>
</dbReference>
<feature type="domain" description="Multidrug resistance protein MdtA-like alpha-helical hairpin" evidence="2">
    <location>
        <begin position="114"/>
        <end position="180"/>
    </location>
</feature>
<dbReference type="GO" id="GO:1990281">
    <property type="term" value="C:efflux pump complex"/>
    <property type="evidence" value="ECO:0007669"/>
    <property type="project" value="TreeGrafter"/>
</dbReference>
<dbReference type="GO" id="GO:0015562">
    <property type="term" value="F:efflux transmembrane transporter activity"/>
    <property type="evidence" value="ECO:0007669"/>
    <property type="project" value="TreeGrafter"/>
</dbReference>
<dbReference type="Gene3D" id="2.40.50.100">
    <property type="match status" value="1"/>
</dbReference>
<dbReference type="NCBIfam" id="TIGR01730">
    <property type="entry name" value="RND_mfp"/>
    <property type="match status" value="1"/>
</dbReference>
<evidence type="ECO:0000256" key="1">
    <source>
        <dbReference type="ARBA" id="ARBA00009477"/>
    </source>
</evidence>
<keyword evidence="7" id="KW-1185">Reference proteome</keyword>
<sequence>MVTRAKRTGMVALIVAIVLAGIAGYRIHANLAANKARAGKVSQGLAVAVETGPVARRDIIPVASFSANLEPLWSADIAAKVDGRIDRLPVDEGDKVRSGSLLATLDTNELAAQVAQAEGTLYSDKANLEQASLDLKRTQELAAQDAVSAQALDTARIKRDLAVGQVRAAQGNLDLLQARLNNANIVAPRDGIVTKRYIQAGSYTKAGSPIITLADMTSLLAKATVGEGEITGIVIGQPVNVKVSALGDKTFAGKITRISPAASLPARTFTVEITIPDPQNILKAGMFASVDIPGQVHKQALAVPESALVMREDQKTVYVVDDENKVRQKVLRLGYVGGGWAEVLDGVQEGERIVIAGQNKLRDGAPVSTGGGN</sequence>
<dbReference type="RefSeq" id="WP_207857407.1">
    <property type="nucleotide sequence ID" value="NZ_UPPP01000068.1"/>
</dbReference>
<protein>
    <submittedName>
        <fullName evidence="6">Rnd efflux pump membrane fusion protein barrel-sandwich domain</fullName>
    </submittedName>
</protein>
<dbReference type="InterPro" id="IPR058637">
    <property type="entry name" value="YknX-like_C"/>
</dbReference>
<organism evidence="6 7">
    <name type="scientific">Lucifera butyrica</name>
    <dbReference type="NCBI Taxonomy" id="1351585"/>
    <lineage>
        <taxon>Bacteria</taxon>
        <taxon>Bacillati</taxon>
        <taxon>Bacillota</taxon>
        <taxon>Negativicutes</taxon>
        <taxon>Veillonellales</taxon>
        <taxon>Veillonellaceae</taxon>
        <taxon>Lucifera</taxon>
    </lineage>
</organism>
<dbReference type="InterPro" id="IPR058792">
    <property type="entry name" value="Beta-barrel_RND_2"/>
</dbReference>
<dbReference type="Gene3D" id="2.40.30.170">
    <property type="match status" value="1"/>
</dbReference>
<comment type="similarity">
    <text evidence="1">Belongs to the membrane fusion protein (MFP) (TC 8.A.1) family.</text>
</comment>
<evidence type="ECO:0000313" key="7">
    <source>
        <dbReference type="Proteomes" id="UP000277811"/>
    </source>
</evidence>
<name>A0A498R7A4_9FIRM</name>
<dbReference type="Pfam" id="PF25917">
    <property type="entry name" value="BSH_RND"/>
    <property type="match status" value="1"/>
</dbReference>
<dbReference type="InterPro" id="IPR006143">
    <property type="entry name" value="RND_pump_MFP"/>
</dbReference>
<gene>
    <name evidence="6" type="ORF">LUCI_2102</name>
</gene>
<dbReference type="EMBL" id="UPPP01000068">
    <property type="protein sequence ID" value="VBB06865.1"/>
    <property type="molecule type" value="Genomic_DNA"/>
</dbReference>
<dbReference type="PANTHER" id="PTHR30469">
    <property type="entry name" value="MULTIDRUG RESISTANCE PROTEIN MDTA"/>
    <property type="match status" value="1"/>
</dbReference>
<dbReference type="Gene3D" id="2.40.420.20">
    <property type="match status" value="1"/>
</dbReference>
<dbReference type="AlphaFoldDB" id="A0A498R7A4"/>
<feature type="domain" description="CusB-like beta-barrel" evidence="4">
    <location>
        <begin position="222"/>
        <end position="292"/>
    </location>
</feature>
<dbReference type="Pfam" id="PF25876">
    <property type="entry name" value="HH_MFP_RND"/>
    <property type="match status" value="1"/>
</dbReference>
<proteinExistence type="inferred from homology"/>
<dbReference type="InterPro" id="IPR058624">
    <property type="entry name" value="MdtA-like_HH"/>
</dbReference>
<dbReference type="FunFam" id="2.40.30.170:FF:000010">
    <property type="entry name" value="Efflux RND transporter periplasmic adaptor subunit"/>
    <property type="match status" value="1"/>
</dbReference>
<evidence type="ECO:0000313" key="6">
    <source>
        <dbReference type="EMBL" id="VBB06865.1"/>
    </source>
</evidence>
<dbReference type="InterPro" id="IPR058625">
    <property type="entry name" value="MdtA-like_BSH"/>
</dbReference>
<feature type="domain" description="YknX-like C-terminal permuted SH3-like" evidence="5">
    <location>
        <begin position="300"/>
        <end position="368"/>
    </location>
</feature>
<dbReference type="Proteomes" id="UP000277811">
    <property type="component" value="Unassembled WGS sequence"/>
</dbReference>
<dbReference type="Pfam" id="PF25954">
    <property type="entry name" value="Beta-barrel_RND_2"/>
    <property type="match status" value="1"/>
</dbReference>
<feature type="domain" description="Multidrug resistance protein MdtA-like barrel-sandwich hybrid" evidence="3">
    <location>
        <begin position="75"/>
        <end position="209"/>
    </location>
</feature>
<dbReference type="Gene3D" id="1.10.287.470">
    <property type="entry name" value="Helix hairpin bin"/>
    <property type="match status" value="1"/>
</dbReference>
<evidence type="ECO:0000259" key="3">
    <source>
        <dbReference type="Pfam" id="PF25917"/>
    </source>
</evidence>
<dbReference type="SUPFAM" id="SSF111369">
    <property type="entry name" value="HlyD-like secretion proteins"/>
    <property type="match status" value="1"/>
</dbReference>
<evidence type="ECO:0000259" key="2">
    <source>
        <dbReference type="Pfam" id="PF25876"/>
    </source>
</evidence>
<evidence type="ECO:0000259" key="4">
    <source>
        <dbReference type="Pfam" id="PF25954"/>
    </source>
</evidence>
<accession>A0A498R7A4</accession>
<reference evidence="6 7" key="1">
    <citation type="submission" date="2018-06" db="EMBL/GenBank/DDBJ databases">
        <authorList>
            <person name="Strepis N."/>
        </authorList>
    </citation>
    <scope>NUCLEOTIDE SEQUENCE [LARGE SCALE GENOMIC DNA]</scope>
    <source>
        <strain evidence="6">LUCI</strain>
    </source>
</reference>
<evidence type="ECO:0000259" key="5">
    <source>
        <dbReference type="Pfam" id="PF25989"/>
    </source>
</evidence>